<organism evidence="1 2">
    <name type="scientific">Candidatus Nomurabacteria bacterium GW2011_GWB1_47_6</name>
    <dbReference type="NCBI Taxonomy" id="1618749"/>
    <lineage>
        <taxon>Bacteria</taxon>
        <taxon>Candidatus Nomuraibacteriota</taxon>
    </lineage>
</organism>
<name>A0A0G1T052_9BACT</name>
<evidence type="ECO:0008006" key="3">
    <source>
        <dbReference type="Google" id="ProtNLM"/>
    </source>
</evidence>
<sequence length="191" mass="21734">MKTVQPDQAGKLEFLQPYLAESEIFSLPSGANVPIPKYFLEFKEWKGAPIPNTYNGKAVIDWHGEPVFAELAVLRLFQSHGWSGVWVDSYRRKYRVGLPDVAEPISLPSRQSRLIDALREKTGRFGGCWDVVVWKGNTTLFLELKRQKKDAIQNTQVEWLSAALESGLTVDNFALVEWNIMPRAVTLEKEL</sequence>
<evidence type="ECO:0000313" key="1">
    <source>
        <dbReference type="EMBL" id="KKU75144.1"/>
    </source>
</evidence>
<dbReference type="EMBL" id="LCOJ01000022">
    <property type="protein sequence ID" value="KKU75144.1"/>
    <property type="molecule type" value="Genomic_DNA"/>
</dbReference>
<dbReference type="Proteomes" id="UP000034879">
    <property type="component" value="Unassembled WGS sequence"/>
</dbReference>
<accession>A0A0G1T052</accession>
<evidence type="ECO:0000313" key="2">
    <source>
        <dbReference type="Proteomes" id="UP000034879"/>
    </source>
</evidence>
<dbReference type="AlphaFoldDB" id="A0A0G1T052"/>
<comment type="caution">
    <text evidence="1">The sequence shown here is derived from an EMBL/GenBank/DDBJ whole genome shotgun (WGS) entry which is preliminary data.</text>
</comment>
<proteinExistence type="predicted"/>
<gene>
    <name evidence="1" type="ORF">UY01_C0022G0004</name>
</gene>
<protein>
    <recommendedName>
        <fullName evidence="3">VRR-NUC domain-containing protein</fullName>
    </recommendedName>
</protein>
<reference evidence="1 2" key="1">
    <citation type="journal article" date="2015" name="Nature">
        <title>rRNA introns, odd ribosomes, and small enigmatic genomes across a large radiation of phyla.</title>
        <authorList>
            <person name="Brown C.T."/>
            <person name="Hug L.A."/>
            <person name="Thomas B.C."/>
            <person name="Sharon I."/>
            <person name="Castelle C.J."/>
            <person name="Singh A."/>
            <person name="Wilkins M.J."/>
            <person name="Williams K.H."/>
            <person name="Banfield J.F."/>
        </authorList>
    </citation>
    <scope>NUCLEOTIDE SEQUENCE [LARGE SCALE GENOMIC DNA]</scope>
</reference>